<name>A0A7K3LNH7_9ACTN</name>
<proteinExistence type="predicted"/>
<sequence length="180" mass="19967">MAGTYTHVTLPTDVTGEKADLLTLLTDQRAMFLITVRGLDDEQARRRSTVSELTLGGLVKHVAQVQADNATIIVERDENAVFDPSRMGGAYELLDGETLADWVTAFEKSSEEFDKVILEVGSLDELIPQATAPWQPEREWWSVRKMALHLLREIAHHSGHADIIREALDGQTTMSALRAG</sequence>
<dbReference type="Pfam" id="PF04978">
    <property type="entry name" value="MST"/>
    <property type="match status" value="1"/>
</dbReference>
<evidence type="ECO:0000313" key="1">
    <source>
        <dbReference type="EMBL" id="NDK89743.1"/>
    </source>
</evidence>
<dbReference type="RefSeq" id="WP_059036685.1">
    <property type="nucleotide sequence ID" value="NZ_JAADZU010000023.1"/>
</dbReference>
<evidence type="ECO:0000313" key="2">
    <source>
        <dbReference type="Proteomes" id="UP000466307"/>
    </source>
</evidence>
<reference evidence="1 2" key="1">
    <citation type="submission" date="2020-01" db="EMBL/GenBank/DDBJ databases">
        <title>Investigation of new actinobacteria for the biodesulphurisation of diesel fuel.</title>
        <authorList>
            <person name="Athi Narayanan S.M."/>
        </authorList>
    </citation>
    <scope>NUCLEOTIDE SEQUENCE [LARGE SCALE GENOMIC DNA]</scope>
    <source>
        <strain evidence="1 2">213E</strain>
    </source>
</reference>
<dbReference type="InterPro" id="IPR034660">
    <property type="entry name" value="DinB/YfiT-like"/>
</dbReference>
<comment type="caution">
    <text evidence="1">The sequence shown here is derived from an EMBL/GenBank/DDBJ whole genome shotgun (WGS) entry which is preliminary data.</text>
</comment>
<dbReference type="InterPro" id="IPR007061">
    <property type="entry name" value="MST-like"/>
</dbReference>
<gene>
    <name evidence="1" type="ORF">GYA93_09155</name>
</gene>
<dbReference type="Proteomes" id="UP000466307">
    <property type="component" value="Unassembled WGS sequence"/>
</dbReference>
<protein>
    <submittedName>
        <fullName evidence="1">DinB family protein</fullName>
    </submittedName>
</protein>
<organism evidence="1 2">
    <name type="scientific">Gordonia desulfuricans</name>
    <dbReference type="NCBI Taxonomy" id="89051"/>
    <lineage>
        <taxon>Bacteria</taxon>
        <taxon>Bacillati</taxon>
        <taxon>Actinomycetota</taxon>
        <taxon>Actinomycetes</taxon>
        <taxon>Mycobacteriales</taxon>
        <taxon>Gordoniaceae</taxon>
        <taxon>Gordonia</taxon>
    </lineage>
</organism>
<dbReference type="SUPFAM" id="SSF109854">
    <property type="entry name" value="DinB/YfiT-like putative metalloenzymes"/>
    <property type="match status" value="1"/>
</dbReference>
<keyword evidence="2" id="KW-1185">Reference proteome</keyword>
<dbReference type="AlphaFoldDB" id="A0A7K3LNH7"/>
<dbReference type="Gene3D" id="1.20.120.450">
    <property type="entry name" value="dinb family like domain"/>
    <property type="match status" value="1"/>
</dbReference>
<accession>A0A7K3LNH7</accession>
<dbReference type="EMBL" id="JAADZU010000023">
    <property type="protein sequence ID" value="NDK89743.1"/>
    <property type="molecule type" value="Genomic_DNA"/>
</dbReference>